<dbReference type="InterPro" id="IPR013130">
    <property type="entry name" value="Fe3_Rdtase_TM_dom"/>
</dbReference>
<dbReference type="SMART" id="SM00054">
    <property type="entry name" value="EFh"/>
    <property type="match status" value="4"/>
</dbReference>
<dbReference type="GO" id="GO:0042554">
    <property type="term" value="P:superoxide anion generation"/>
    <property type="evidence" value="ECO:0007669"/>
    <property type="project" value="TreeGrafter"/>
</dbReference>
<dbReference type="EMBL" id="CAJNOC010000272">
    <property type="protein sequence ID" value="CAF0736842.1"/>
    <property type="molecule type" value="Genomic_DNA"/>
</dbReference>
<keyword evidence="4" id="KW-0274">FAD</keyword>
<dbReference type="PROSITE" id="PS00018">
    <property type="entry name" value="EF_HAND_1"/>
    <property type="match status" value="4"/>
</dbReference>
<dbReference type="Pfam" id="PF08030">
    <property type="entry name" value="NAD_binding_6"/>
    <property type="match status" value="1"/>
</dbReference>
<dbReference type="CDD" id="cd00051">
    <property type="entry name" value="EFh"/>
    <property type="match status" value="2"/>
</dbReference>
<feature type="domain" description="EF-hand" evidence="11">
    <location>
        <begin position="260"/>
        <end position="295"/>
    </location>
</feature>
<dbReference type="GO" id="GO:0005509">
    <property type="term" value="F:calcium ion binding"/>
    <property type="evidence" value="ECO:0007669"/>
    <property type="project" value="InterPro"/>
</dbReference>
<evidence type="ECO:0000256" key="10">
    <source>
        <dbReference type="SAM" id="Phobius"/>
    </source>
</evidence>
<dbReference type="Pfam" id="PF01794">
    <property type="entry name" value="Ferric_reduct"/>
    <property type="match status" value="1"/>
</dbReference>
<dbReference type="FunFam" id="2.40.30.10:FF:000056">
    <property type="entry name" value="NADPH oxidase 5"/>
    <property type="match status" value="1"/>
</dbReference>
<dbReference type="PROSITE" id="PS51384">
    <property type="entry name" value="FAD_FR"/>
    <property type="match status" value="1"/>
</dbReference>
<keyword evidence="7 10" id="KW-1133">Transmembrane helix</keyword>
<dbReference type="InterPro" id="IPR002048">
    <property type="entry name" value="EF_hand_dom"/>
</dbReference>
<evidence type="ECO:0000256" key="3">
    <source>
        <dbReference type="ARBA" id="ARBA00022692"/>
    </source>
</evidence>
<accession>A0A813ND31</accession>
<feature type="transmembrane region" description="Helical" evidence="10">
    <location>
        <begin position="449"/>
        <end position="472"/>
    </location>
</feature>
<evidence type="ECO:0000313" key="13">
    <source>
        <dbReference type="EMBL" id="CAF0736842.1"/>
    </source>
</evidence>
<dbReference type="InterPro" id="IPR013121">
    <property type="entry name" value="Fe_red_NAD-bd_6"/>
</dbReference>
<evidence type="ECO:0000256" key="7">
    <source>
        <dbReference type="ARBA" id="ARBA00022989"/>
    </source>
</evidence>
<dbReference type="PANTHER" id="PTHR11972">
    <property type="entry name" value="NADPH OXIDASE"/>
    <property type="match status" value="1"/>
</dbReference>
<dbReference type="Gene3D" id="1.10.238.10">
    <property type="entry name" value="EF-hand"/>
    <property type="match status" value="1"/>
</dbReference>
<reference evidence="13" key="1">
    <citation type="submission" date="2021-02" db="EMBL/GenBank/DDBJ databases">
        <authorList>
            <person name="Nowell W R."/>
        </authorList>
    </citation>
    <scope>NUCLEOTIDE SEQUENCE</scope>
    <source>
        <strain evidence="13">Ploen Becks lab</strain>
    </source>
</reference>
<dbReference type="SUPFAM" id="SSF63380">
    <property type="entry name" value="Riboflavin synthase domain-like"/>
    <property type="match status" value="1"/>
</dbReference>
<organism evidence="13 14">
    <name type="scientific">Brachionus calyciflorus</name>
    <dbReference type="NCBI Taxonomy" id="104777"/>
    <lineage>
        <taxon>Eukaryota</taxon>
        <taxon>Metazoa</taxon>
        <taxon>Spiralia</taxon>
        <taxon>Gnathifera</taxon>
        <taxon>Rotifera</taxon>
        <taxon>Eurotatoria</taxon>
        <taxon>Monogononta</taxon>
        <taxon>Pseudotrocha</taxon>
        <taxon>Ploima</taxon>
        <taxon>Brachionidae</taxon>
        <taxon>Brachionus</taxon>
    </lineage>
</organism>
<keyword evidence="8" id="KW-0560">Oxidoreductase</keyword>
<evidence type="ECO:0000259" key="12">
    <source>
        <dbReference type="PROSITE" id="PS51384"/>
    </source>
</evidence>
<comment type="caution">
    <text evidence="13">The sequence shown here is derived from an EMBL/GenBank/DDBJ whole genome shotgun (WGS) entry which is preliminary data.</text>
</comment>
<feature type="domain" description="EF-hand" evidence="11">
    <location>
        <begin position="180"/>
        <end position="215"/>
    </location>
</feature>
<dbReference type="SUPFAM" id="SSF47473">
    <property type="entry name" value="EF-hand"/>
    <property type="match status" value="2"/>
</dbReference>
<dbReference type="PANTHER" id="PTHR11972:SF58">
    <property type="entry name" value="NADPH OXIDASE 5"/>
    <property type="match status" value="1"/>
</dbReference>
<dbReference type="InterPro" id="IPR039261">
    <property type="entry name" value="FNR_nucleotide-bd"/>
</dbReference>
<dbReference type="InterPro" id="IPR017938">
    <property type="entry name" value="Riboflavin_synthase-like_b-brl"/>
</dbReference>
<keyword evidence="5" id="KW-0106">Calcium</keyword>
<keyword evidence="2" id="KW-0285">Flavoprotein</keyword>
<keyword evidence="14" id="KW-1185">Reference proteome</keyword>
<keyword evidence="6" id="KW-0521">NADP</keyword>
<dbReference type="InterPro" id="IPR011992">
    <property type="entry name" value="EF-hand-dom_pair"/>
</dbReference>
<dbReference type="GO" id="GO:0016175">
    <property type="term" value="F:superoxide-generating NAD(P)H oxidase activity"/>
    <property type="evidence" value="ECO:0007669"/>
    <property type="project" value="TreeGrafter"/>
</dbReference>
<evidence type="ECO:0000256" key="8">
    <source>
        <dbReference type="ARBA" id="ARBA00023002"/>
    </source>
</evidence>
<name>A0A813ND31_9BILA</name>
<dbReference type="PRINTS" id="PR00450">
    <property type="entry name" value="RECOVERIN"/>
</dbReference>
<dbReference type="Pfam" id="PF13202">
    <property type="entry name" value="EF-hand_5"/>
    <property type="match status" value="2"/>
</dbReference>
<dbReference type="AlphaFoldDB" id="A0A813ND31"/>
<dbReference type="SUPFAM" id="SSF52343">
    <property type="entry name" value="Ferredoxin reductase-like, C-terminal NADP-linked domain"/>
    <property type="match status" value="1"/>
</dbReference>
<feature type="domain" description="EF-hand" evidence="11">
    <location>
        <begin position="33"/>
        <end position="68"/>
    </location>
</feature>
<evidence type="ECO:0000313" key="14">
    <source>
        <dbReference type="Proteomes" id="UP000663879"/>
    </source>
</evidence>
<dbReference type="Gene3D" id="2.40.30.10">
    <property type="entry name" value="Translation factors"/>
    <property type="match status" value="1"/>
</dbReference>
<dbReference type="InterPro" id="IPR013112">
    <property type="entry name" value="FAD-bd_8"/>
</dbReference>
<dbReference type="InterPro" id="IPR018247">
    <property type="entry name" value="EF_Hand_1_Ca_BS"/>
</dbReference>
<evidence type="ECO:0000256" key="9">
    <source>
        <dbReference type="ARBA" id="ARBA00023136"/>
    </source>
</evidence>
<sequence>MDATEQCLKLWRDKICNSKRKELSPGELSSLFQTPELQSAFFKLIDHDNNGAISLEEWTGCFTKLLGDTDPQVMNWFVDKFNNFCTENETVYVKEEDFSAIVTDVEFGYRFASIICPKSRRVNCLQLISSLEIIASLSTDAKWLSWLKYQFTDAINKRSRVDSNELHVTYDDFIENFDFKEPFLAQRLFGYLDKDGSGTLSLREFINGLEVVVNGSQEEKMEFLFKVFDVDNDGVIDYDEMRMMLKCCLEDTPSLDKNETIDDLAAVLFKDTDSDDSGTISIDELKKAFKRHESLFKTLSMSTSIWIKPKFINKKKQKWHGKIKEKIVNNRAHVIFWSLYSIVHFLCALTALITYRKENIFVIFARMCGNSLNFNCALILTLVLRKHFSWYRSKGAAMFLPIDDFIEIHKIIGVVILIESLIHTVAHFINLDIVCKQNKECYLDGLFTWNVNLGFPTGIIELILLFIILFFAMSFVRNRGYFQLFYWFHSLTIPWLLIMLSHGKVFWRWLLLPGFCYAIEKFLRYKKVNSNKYGDSYITDAIVLPSKVTHLVIKRPPKFHFKPGDYIFINIPAIAIYEWHPFSISSAPENSEFIWLHIKSVGNWTRRLLNFSSSANFDGCNATINSQRSLMRHALRSRMSKVYSSESQILGFKDHDKCSNHLNVPNAYKKTVSFENKMSSFVKTSSSKLDSEVPNNSNTNVVVEQAQVQAPLRHKGILKLMSQQQGSFNGNETIAEVVNGNDIIESTPKTGDNKTVISTKNEDINLTVVEYQNKLKQEEINPNLADEYFSNKEKLMKSNLLGENKPEIVIMMDNCEKKANHNKQECVIVFNNSANEKDTSIESRKNDELYKKTENNNQDILGYLKMYQRAQRVNIDTMGPERSWRLKVLIDGPYGTPSQDIFDSDHAVLVAAGIGITPFASILQSLMQKYRRARATCPSCNYKLGDQMLYQDEKLSVKKVDFIWVTREQRSLEWFISLLSQMEIEQKKNNEMFLETHLYVTSAKRQSDLRTIGLHLTLDALYSQEESSLVDGLRQRTRYGRPNWDIVMQNLIRKQKGKINVFYCGVPALATILSEKCQEYGLVFKKEVF</sequence>
<feature type="transmembrane region" description="Helical" evidence="10">
    <location>
        <begin position="361"/>
        <end position="384"/>
    </location>
</feature>
<evidence type="ECO:0000259" key="11">
    <source>
        <dbReference type="PROSITE" id="PS50222"/>
    </source>
</evidence>
<dbReference type="CDD" id="cd06186">
    <property type="entry name" value="NOX_Duox_like_FAD_NADP"/>
    <property type="match status" value="2"/>
</dbReference>
<comment type="subcellular location">
    <subcellularLocation>
        <location evidence="1">Membrane</location>
        <topology evidence="1">Multi-pass membrane protein</topology>
    </subcellularLocation>
</comment>
<feature type="transmembrane region" description="Helical" evidence="10">
    <location>
        <begin position="334"/>
        <end position="355"/>
    </location>
</feature>
<dbReference type="GO" id="GO:0043020">
    <property type="term" value="C:NADPH oxidase complex"/>
    <property type="evidence" value="ECO:0007669"/>
    <property type="project" value="TreeGrafter"/>
</dbReference>
<dbReference type="GO" id="GO:0006952">
    <property type="term" value="P:defense response"/>
    <property type="evidence" value="ECO:0007669"/>
    <property type="project" value="TreeGrafter"/>
</dbReference>
<evidence type="ECO:0000256" key="1">
    <source>
        <dbReference type="ARBA" id="ARBA00004141"/>
    </source>
</evidence>
<dbReference type="SFLD" id="SFLDS00052">
    <property type="entry name" value="Ferric_Reductase_Domain"/>
    <property type="match status" value="1"/>
</dbReference>
<dbReference type="Proteomes" id="UP000663879">
    <property type="component" value="Unassembled WGS sequence"/>
</dbReference>
<dbReference type="InterPro" id="IPR050369">
    <property type="entry name" value="RBOH/FRE"/>
</dbReference>
<feature type="transmembrane region" description="Helical" evidence="10">
    <location>
        <begin position="484"/>
        <end position="500"/>
    </location>
</feature>
<dbReference type="Pfam" id="PF13499">
    <property type="entry name" value="EF-hand_7"/>
    <property type="match status" value="1"/>
</dbReference>
<keyword evidence="9 10" id="KW-0472">Membrane</keyword>
<evidence type="ECO:0000256" key="5">
    <source>
        <dbReference type="ARBA" id="ARBA00022837"/>
    </source>
</evidence>
<feature type="domain" description="EF-hand" evidence="11">
    <location>
        <begin position="216"/>
        <end position="251"/>
    </location>
</feature>
<gene>
    <name evidence="13" type="ORF">OXX778_LOCUS3173</name>
</gene>
<protein>
    <recommendedName>
        <fullName evidence="15">NADPH oxidase 5</fullName>
    </recommendedName>
</protein>
<evidence type="ECO:0000256" key="4">
    <source>
        <dbReference type="ARBA" id="ARBA00022827"/>
    </source>
</evidence>
<evidence type="ECO:0000256" key="2">
    <source>
        <dbReference type="ARBA" id="ARBA00022630"/>
    </source>
</evidence>
<dbReference type="OrthoDB" id="167398at2759"/>
<dbReference type="InterPro" id="IPR017927">
    <property type="entry name" value="FAD-bd_FR_type"/>
</dbReference>
<proteinExistence type="predicted"/>
<dbReference type="Pfam" id="PF08022">
    <property type="entry name" value="FAD_binding_8"/>
    <property type="match status" value="1"/>
</dbReference>
<evidence type="ECO:0000256" key="6">
    <source>
        <dbReference type="ARBA" id="ARBA00022857"/>
    </source>
</evidence>
<dbReference type="SFLD" id="SFLDG01169">
    <property type="entry name" value="NADPH_oxidase_subgroup_(NOX)"/>
    <property type="match status" value="1"/>
</dbReference>
<dbReference type="Gene3D" id="3.40.50.80">
    <property type="entry name" value="Nucleotide-binding domain of ferredoxin-NADP reductase (FNR) module"/>
    <property type="match status" value="1"/>
</dbReference>
<keyword evidence="3 10" id="KW-0812">Transmembrane</keyword>
<dbReference type="PROSITE" id="PS50222">
    <property type="entry name" value="EF_HAND_2"/>
    <property type="match status" value="4"/>
</dbReference>
<feature type="domain" description="FAD-binding FR-type" evidence="12">
    <location>
        <begin position="531"/>
        <end position="636"/>
    </location>
</feature>
<evidence type="ECO:0008006" key="15">
    <source>
        <dbReference type="Google" id="ProtNLM"/>
    </source>
</evidence>